<evidence type="ECO:0000313" key="2">
    <source>
        <dbReference type="Proteomes" id="UP001246858"/>
    </source>
</evidence>
<sequence>MKRPILISLMLLAILPLSSCKKFLEEQSQTDIIPRTASALNELLIGSAYRSTSLQDFMCFMDDDIVHNAYTPETRVRFGAYTWQPETAILPEQLAGARTWGIMYPMIMTCNMILEYTPKVTGTTTEIENVEGQAYLLRAYYYFMLVNYYGKPYTDRLSDPEQDLGVPLMLSGSLSLEGKPRNTVAEVYRQILSDLDKGIALMERSGTNNNLYRISHIAGYLLASRVNLYMGNWQKAVDAATNVLNRKSTLMDLPAWGSVNQNTKPVVDLRNPETIWGHGSPYEVILRTNEEKNYRLSDELLALFETGDLRRTIYISNASSIKYPGLIYSDKVGHTFRVSEALLNRAEAYAQLNKTGQAASAQLALNDLNTLRKKRFSGASYQDLGSTGADDLLQKCADERRRELFNEESHRWFDLRRSGMPAIRHIFHENNGQTLTYILQERDPAYLLQIPQSVLDNNPKLIPNPAPAVRSGQ</sequence>
<name>A0ACC6L1L1_9SPHI</name>
<organism evidence="1 2">
    <name type="scientific">Pedobacter africanus</name>
    <dbReference type="NCBI Taxonomy" id="151894"/>
    <lineage>
        <taxon>Bacteria</taxon>
        <taxon>Pseudomonadati</taxon>
        <taxon>Bacteroidota</taxon>
        <taxon>Sphingobacteriia</taxon>
        <taxon>Sphingobacteriales</taxon>
        <taxon>Sphingobacteriaceae</taxon>
        <taxon>Pedobacter</taxon>
    </lineage>
</organism>
<comment type="caution">
    <text evidence="1">The sequence shown here is derived from an EMBL/GenBank/DDBJ whole genome shotgun (WGS) entry which is preliminary data.</text>
</comment>
<reference evidence="1" key="1">
    <citation type="submission" date="2023-07" db="EMBL/GenBank/DDBJ databases">
        <title>Sorghum-associated microbial communities from plants grown in Nebraska, USA.</title>
        <authorList>
            <person name="Schachtman D."/>
        </authorList>
    </citation>
    <scope>NUCLEOTIDE SEQUENCE</scope>
    <source>
        <strain evidence="1">2697</strain>
    </source>
</reference>
<dbReference type="EMBL" id="JAVDTF010000004">
    <property type="protein sequence ID" value="MDR6785389.1"/>
    <property type="molecule type" value="Genomic_DNA"/>
</dbReference>
<proteinExistence type="predicted"/>
<accession>A0ACC6L1L1</accession>
<keyword evidence="2" id="KW-1185">Reference proteome</keyword>
<protein>
    <submittedName>
        <fullName evidence="1">Uncharacterized protein</fullName>
    </submittedName>
</protein>
<dbReference type="Proteomes" id="UP001246858">
    <property type="component" value="Unassembled WGS sequence"/>
</dbReference>
<gene>
    <name evidence="1" type="ORF">J2X78_003974</name>
</gene>
<evidence type="ECO:0000313" key="1">
    <source>
        <dbReference type="EMBL" id="MDR6785389.1"/>
    </source>
</evidence>